<dbReference type="CDD" id="cd16376">
    <property type="entry name" value="Avd_like"/>
    <property type="match status" value="1"/>
</dbReference>
<sequence length="130" mass="14685">MPITTPPQRNFETLNLPALQKLSSGFKLWNNYLPRIPRLIRYSLGEKISSLFIDILELLLIAGYSDKQNKLPILQKASIKLDLLKYFLQTAFELKAIDNNKLAALAVPLADVGRQLGGWLRDLAKQTPPN</sequence>
<protein>
    <recommendedName>
        <fullName evidence="1">bAvd-like domain-containing protein</fullName>
    </recommendedName>
</protein>
<dbReference type="Proteomes" id="UP000178892">
    <property type="component" value="Unassembled WGS sequence"/>
</dbReference>
<dbReference type="InterPro" id="IPR036583">
    <property type="entry name" value="23S_rRNA_IVS_sf"/>
</dbReference>
<dbReference type="EMBL" id="MFEL01000012">
    <property type="protein sequence ID" value="OGE80988.1"/>
    <property type="molecule type" value="Genomic_DNA"/>
</dbReference>
<accession>A0A1F5NTM3</accession>
<organism evidence="2 3">
    <name type="scientific">Candidatus Doudnabacteria bacterium RIFCSPHIGHO2_01_FULL_46_24</name>
    <dbReference type="NCBI Taxonomy" id="1817825"/>
    <lineage>
        <taxon>Bacteria</taxon>
        <taxon>Candidatus Doudnaibacteriota</taxon>
    </lineage>
</organism>
<reference evidence="2 3" key="1">
    <citation type="journal article" date="2016" name="Nat. Commun.">
        <title>Thousands of microbial genomes shed light on interconnected biogeochemical processes in an aquifer system.</title>
        <authorList>
            <person name="Anantharaman K."/>
            <person name="Brown C.T."/>
            <person name="Hug L.A."/>
            <person name="Sharon I."/>
            <person name="Castelle C.J."/>
            <person name="Probst A.J."/>
            <person name="Thomas B.C."/>
            <person name="Singh A."/>
            <person name="Wilkins M.J."/>
            <person name="Karaoz U."/>
            <person name="Brodie E.L."/>
            <person name="Williams K.H."/>
            <person name="Hubbard S.S."/>
            <person name="Banfield J.F."/>
        </authorList>
    </citation>
    <scope>NUCLEOTIDE SEQUENCE [LARGE SCALE GENOMIC DNA]</scope>
</reference>
<dbReference type="Pfam" id="PF22296">
    <property type="entry name" value="bAvd"/>
    <property type="match status" value="1"/>
</dbReference>
<dbReference type="AlphaFoldDB" id="A0A1F5NTM3"/>
<feature type="domain" description="bAvd-like" evidence="1">
    <location>
        <begin position="32"/>
        <end position="122"/>
    </location>
</feature>
<evidence type="ECO:0000313" key="3">
    <source>
        <dbReference type="Proteomes" id="UP000178892"/>
    </source>
</evidence>
<gene>
    <name evidence="2" type="ORF">A2720_03715</name>
</gene>
<dbReference type="Gene3D" id="1.20.1440.60">
    <property type="entry name" value="23S rRNA-intervening sequence"/>
    <property type="match status" value="1"/>
</dbReference>
<proteinExistence type="predicted"/>
<name>A0A1F5NTM3_9BACT</name>
<evidence type="ECO:0000313" key="2">
    <source>
        <dbReference type="EMBL" id="OGE80988.1"/>
    </source>
</evidence>
<comment type="caution">
    <text evidence="2">The sequence shown here is derived from an EMBL/GenBank/DDBJ whole genome shotgun (WGS) entry which is preliminary data.</text>
</comment>
<dbReference type="STRING" id="1817825.A2720_03715"/>
<dbReference type="InterPro" id="IPR055360">
    <property type="entry name" value="bAvd"/>
</dbReference>
<evidence type="ECO:0000259" key="1">
    <source>
        <dbReference type="Pfam" id="PF22296"/>
    </source>
</evidence>